<protein>
    <recommendedName>
        <fullName evidence="4">Spore coat protein</fullName>
    </recommendedName>
</protein>
<name>A0ABV6GQ24_9BACL</name>
<dbReference type="RefSeq" id="WP_066228281.1">
    <property type="nucleotide sequence ID" value="NZ_JBHLVN010000002.1"/>
</dbReference>
<proteinExistence type="predicted"/>
<comment type="caution">
    <text evidence="2">The sequence shown here is derived from an EMBL/GenBank/DDBJ whole genome shotgun (WGS) entry which is preliminary data.</text>
</comment>
<evidence type="ECO:0008006" key="4">
    <source>
        <dbReference type="Google" id="ProtNLM"/>
    </source>
</evidence>
<evidence type="ECO:0000313" key="2">
    <source>
        <dbReference type="EMBL" id="MFC0295994.1"/>
    </source>
</evidence>
<sequence length="229" mass="23806">MNHWDPYMNDPFLNNSSHGHEAGRVDNNAPPMAPLPTEAMPTGGMPAGAMPMAYYPSTAPYGYWCPSVAPPAPLVSPAHLDSPDSPNGFDSPDSSDMMPPAPPLGLEAMPNMTHASVWPMGGEKNIPPMTPDGAVASYGMTAPYAENVPPAVGTAPLAVPGTLPGMVVGATPGFIPGAVPYVPLYHPPMMPMPYAPMAPCGYPAAKMQPYYGYGGATPYAPGMPNPYVP</sequence>
<feature type="region of interest" description="Disordered" evidence="1">
    <location>
        <begin position="76"/>
        <end position="104"/>
    </location>
</feature>
<feature type="region of interest" description="Disordered" evidence="1">
    <location>
        <begin position="15"/>
        <end position="37"/>
    </location>
</feature>
<gene>
    <name evidence="2" type="ORF">ACFFHQ_00610</name>
</gene>
<dbReference type="EMBL" id="JBHLVN010000002">
    <property type="protein sequence ID" value="MFC0295994.1"/>
    <property type="molecule type" value="Genomic_DNA"/>
</dbReference>
<evidence type="ECO:0000313" key="3">
    <source>
        <dbReference type="Proteomes" id="UP001589785"/>
    </source>
</evidence>
<organism evidence="2 3">
    <name type="scientific">Geobacillus jurassicus</name>
    <dbReference type="NCBI Taxonomy" id="235932"/>
    <lineage>
        <taxon>Bacteria</taxon>
        <taxon>Bacillati</taxon>
        <taxon>Bacillota</taxon>
        <taxon>Bacilli</taxon>
        <taxon>Bacillales</taxon>
        <taxon>Anoxybacillaceae</taxon>
        <taxon>Geobacillus</taxon>
    </lineage>
</organism>
<accession>A0ABV6GQ24</accession>
<dbReference type="Proteomes" id="UP001589785">
    <property type="component" value="Unassembled WGS sequence"/>
</dbReference>
<evidence type="ECO:0000256" key="1">
    <source>
        <dbReference type="SAM" id="MobiDB-lite"/>
    </source>
</evidence>
<keyword evidence="3" id="KW-1185">Reference proteome</keyword>
<reference evidence="2 3" key="1">
    <citation type="submission" date="2024-09" db="EMBL/GenBank/DDBJ databases">
        <authorList>
            <person name="Sun Q."/>
            <person name="Mori K."/>
        </authorList>
    </citation>
    <scope>NUCLEOTIDE SEQUENCE [LARGE SCALE GENOMIC DNA]</scope>
    <source>
        <strain evidence="2 3">CCM 7224</strain>
    </source>
</reference>